<dbReference type="OrthoDB" id="2015447at2759"/>
<dbReference type="InterPro" id="IPR002777">
    <property type="entry name" value="PFD_beta-like"/>
</dbReference>
<evidence type="ECO:0000313" key="4">
    <source>
        <dbReference type="Proteomes" id="UP000005666"/>
    </source>
</evidence>
<comment type="similarity">
    <text evidence="1">Belongs to the prefoldin subunit beta family.</text>
</comment>
<dbReference type="GeneID" id="11531248"/>
<dbReference type="HOGENOM" id="CLU_122140_1_1_1"/>
<proteinExistence type="inferred from homology"/>
<dbReference type="AlphaFoldDB" id="G8BU54"/>
<dbReference type="KEGG" id="tpf:TPHA_0E03420"/>
<evidence type="ECO:0008006" key="5">
    <source>
        <dbReference type="Google" id="ProtNLM"/>
    </source>
</evidence>
<dbReference type="EMBL" id="HE612860">
    <property type="protein sequence ID" value="CCE63432.1"/>
    <property type="molecule type" value="Genomic_DNA"/>
</dbReference>
<dbReference type="GO" id="GO:0032968">
    <property type="term" value="P:positive regulation of transcription elongation by RNA polymerase II"/>
    <property type="evidence" value="ECO:0007669"/>
    <property type="project" value="EnsemblFungi"/>
</dbReference>
<evidence type="ECO:0000256" key="1">
    <source>
        <dbReference type="ARBA" id="ARBA00008045"/>
    </source>
</evidence>
<dbReference type="GO" id="GO:0016272">
    <property type="term" value="C:prefoldin complex"/>
    <property type="evidence" value="ECO:0007669"/>
    <property type="project" value="EnsemblFungi"/>
</dbReference>
<dbReference type="GO" id="GO:0051082">
    <property type="term" value="F:unfolded protein binding"/>
    <property type="evidence" value="ECO:0007669"/>
    <property type="project" value="EnsemblFungi"/>
</dbReference>
<evidence type="ECO:0000256" key="2">
    <source>
        <dbReference type="ARBA" id="ARBA00023186"/>
    </source>
</evidence>
<name>G8BU54_TETPH</name>
<dbReference type="PANTHER" id="PTHR20903">
    <property type="entry name" value="PREFOLDIN SUBUNIT 1-RELATED"/>
    <property type="match status" value="1"/>
</dbReference>
<dbReference type="STRING" id="1071381.G8BU54"/>
<reference evidence="3 4" key="1">
    <citation type="journal article" date="2011" name="Proc. Natl. Acad. Sci. U.S.A.">
        <title>Evolutionary erosion of yeast sex chromosomes by mating-type switching accidents.</title>
        <authorList>
            <person name="Gordon J.L."/>
            <person name="Armisen D."/>
            <person name="Proux-Wera E."/>
            <person name="Oheigeartaigh S.S."/>
            <person name="Byrne K.P."/>
            <person name="Wolfe K.H."/>
        </authorList>
    </citation>
    <scope>NUCLEOTIDE SEQUENCE [LARGE SCALE GENOMIC DNA]</scope>
    <source>
        <strain evidence="4">ATCC 24235 / CBS 4417 / NBRC 1672 / NRRL Y-8282 / UCD 70-5</strain>
    </source>
</reference>
<keyword evidence="4" id="KW-1185">Reference proteome</keyword>
<dbReference type="GO" id="GO:0044183">
    <property type="term" value="F:protein folding chaperone"/>
    <property type="evidence" value="ECO:0007669"/>
    <property type="project" value="TreeGrafter"/>
</dbReference>
<dbReference type="PANTHER" id="PTHR20903:SF0">
    <property type="entry name" value="PREFOLDIN SUBUNIT 1"/>
    <property type="match status" value="1"/>
</dbReference>
<dbReference type="Pfam" id="PF01920">
    <property type="entry name" value="Prefoldin_2"/>
    <property type="match status" value="1"/>
</dbReference>
<accession>G8BU54</accession>
<dbReference type="InterPro" id="IPR009053">
    <property type="entry name" value="Prefoldin"/>
</dbReference>
<dbReference type="eggNOG" id="ENOG502S3UF">
    <property type="taxonomic scope" value="Eukaryota"/>
</dbReference>
<dbReference type="RefSeq" id="XP_003685866.1">
    <property type="nucleotide sequence ID" value="XM_003685818.1"/>
</dbReference>
<organism evidence="3 4">
    <name type="scientific">Tetrapisispora phaffii (strain ATCC 24235 / CBS 4417 / NBRC 1672 / NRRL Y-8282 / UCD 70-5)</name>
    <name type="common">Yeast</name>
    <name type="synonym">Fabospora phaffii</name>
    <dbReference type="NCBI Taxonomy" id="1071381"/>
    <lineage>
        <taxon>Eukaryota</taxon>
        <taxon>Fungi</taxon>
        <taxon>Dikarya</taxon>
        <taxon>Ascomycota</taxon>
        <taxon>Saccharomycotina</taxon>
        <taxon>Saccharomycetes</taxon>
        <taxon>Saccharomycetales</taxon>
        <taxon>Saccharomycetaceae</taxon>
        <taxon>Tetrapisispora</taxon>
    </lineage>
</organism>
<dbReference type="GO" id="GO:0007010">
    <property type="term" value="P:cytoskeleton organization"/>
    <property type="evidence" value="ECO:0007669"/>
    <property type="project" value="EnsemblFungi"/>
</dbReference>
<dbReference type="Proteomes" id="UP000005666">
    <property type="component" value="Chromosome 5"/>
</dbReference>
<evidence type="ECO:0000313" key="3">
    <source>
        <dbReference type="EMBL" id="CCE63432.1"/>
    </source>
</evidence>
<sequence>MSDMKLVQEMTTSLRNNKAQLDMVNQQISHLDRQGQIAQLTADELGSYPNNEVWRSCGKAFILQSKDKYVTDLKHDENVINEQKKR</sequence>
<gene>
    <name evidence="3" type="primary">TPHA0E03420</name>
    <name evidence="3" type="ordered locus">TPHA_0E03420</name>
</gene>
<dbReference type="SUPFAM" id="SSF46579">
    <property type="entry name" value="Prefoldin"/>
    <property type="match status" value="1"/>
</dbReference>
<dbReference type="GO" id="GO:0005737">
    <property type="term" value="C:cytoplasm"/>
    <property type="evidence" value="ECO:0007669"/>
    <property type="project" value="TreeGrafter"/>
</dbReference>
<protein>
    <recommendedName>
        <fullName evidence="5">Prefoldin subunit 1</fullName>
    </recommendedName>
</protein>
<dbReference type="Gene3D" id="1.10.287.370">
    <property type="match status" value="1"/>
</dbReference>
<keyword evidence="2" id="KW-0143">Chaperone</keyword>